<gene>
    <name evidence="2" type="ORF">G4A38_07575</name>
    <name evidence="1" type="ORF">G4A47_06965</name>
</gene>
<dbReference type="InterPro" id="IPR025317">
    <property type="entry name" value="DUF4222"/>
</dbReference>
<accession>A0A7U1S6U1</accession>
<organism evidence="2">
    <name type="scientific">Escherichia coli</name>
    <dbReference type="NCBI Taxonomy" id="562"/>
    <lineage>
        <taxon>Bacteria</taxon>
        <taxon>Pseudomonadati</taxon>
        <taxon>Pseudomonadota</taxon>
        <taxon>Gammaproteobacteria</taxon>
        <taxon>Enterobacterales</taxon>
        <taxon>Enterobacteriaceae</taxon>
        <taxon>Escherichia</taxon>
    </lineage>
</organism>
<dbReference type="Pfam" id="PF13973">
    <property type="entry name" value="DUF4222"/>
    <property type="match status" value="1"/>
</dbReference>
<evidence type="ECO:0000313" key="2">
    <source>
        <dbReference type="EMBL" id="NYQ38474.1"/>
    </source>
</evidence>
<dbReference type="AlphaFoldDB" id="A0A7U1S6U1"/>
<dbReference type="RefSeq" id="WP_027661786.1">
    <property type="nucleotide sequence ID" value="NZ_CANUHI010000055.1"/>
</dbReference>
<comment type="caution">
    <text evidence="2">The sequence shown here is derived from an EMBL/GenBank/DDBJ whole genome shotgun (WGS) entry which is preliminary data.</text>
</comment>
<sequence length="60" mass="6907">MFKPTGTPQPQKRYKDAHGALVTVESVSHNRVTFYRDGYQSPCVQLLARFMKEFAEVNKC</sequence>
<dbReference type="EMBL" id="JABUPJ010000006">
    <property type="protein sequence ID" value="NYQ38474.1"/>
    <property type="molecule type" value="Genomic_DNA"/>
</dbReference>
<name>A0A7U1S6U1_ECOLX</name>
<proteinExistence type="predicted"/>
<reference evidence="2 3" key="1">
    <citation type="journal article" date="2020" name="J. Appl. Microbiol.">
        <title>Genetic characterization of Shigatoxigenic and enteropathogenic Escherichia coli O80:H2 from diarrheic and septicemic calves and relatedness to human Shigatoxigenic E. coli O80:H2.</title>
        <authorList>
            <person name="Habets A."/>
            <person name="Crombe F."/>
            <person name="Nakamura K."/>
            <person name="Guerin V."/>
            <person name="De Rauw K."/>
            <person name="Pierard D."/>
            <person name="Saulmont M."/>
            <person name="Hayashi T."/>
            <person name="Mainil J.G."/>
            <person name="Thiry D."/>
        </authorList>
    </citation>
    <scope>NUCLEOTIDE SEQUENCE [LARGE SCALE GENOMIC DNA]</scope>
    <source>
        <strain evidence="2">EH3306</strain>
        <strain evidence="1 3">EH3307</strain>
    </source>
</reference>
<evidence type="ECO:0000313" key="3">
    <source>
        <dbReference type="Proteomes" id="UP000517067"/>
    </source>
</evidence>
<dbReference type="EMBL" id="JABUPU010000007">
    <property type="protein sequence ID" value="NYP84975.1"/>
    <property type="molecule type" value="Genomic_DNA"/>
</dbReference>
<protein>
    <submittedName>
        <fullName evidence="2">DUF4222 domain-containing protein</fullName>
    </submittedName>
</protein>
<dbReference type="Proteomes" id="UP000517067">
    <property type="component" value="Unassembled WGS sequence"/>
</dbReference>
<evidence type="ECO:0000313" key="1">
    <source>
        <dbReference type="EMBL" id="NYP84975.1"/>
    </source>
</evidence>
<dbReference type="Proteomes" id="UP000540485">
    <property type="component" value="Unassembled WGS sequence"/>
</dbReference>